<evidence type="ECO:0000256" key="5">
    <source>
        <dbReference type="SAM" id="Phobius"/>
    </source>
</evidence>
<dbReference type="SUPFAM" id="SSF103473">
    <property type="entry name" value="MFS general substrate transporter"/>
    <property type="match status" value="1"/>
</dbReference>
<evidence type="ECO:0000256" key="1">
    <source>
        <dbReference type="ARBA" id="ARBA00004141"/>
    </source>
</evidence>
<dbReference type="CDD" id="cd17323">
    <property type="entry name" value="MFS_Tpo1_MDR_like"/>
    <property type="match status" value="1"/>
</dbReference>
<dbReference type="GO" id="GO:0042908">
    <property type="term" value="P:xenobiotic transport"/>
    <property type="evidence" value="ECO:0007669"/>
    <property type="project" value="UniProtKB-ARBA"/>
</dbReference>
<comment type="subcellular location">
    <subcellularLocation>
        <location evidence="1">Membrane</location>
        <topology evidence="1">Multi-pass membrane protein</topology>
    </subcellularLocation>
</comment>
<dbReference type="GO" id="GO:0022857">
    <property type="term" value="F:transmembrane transporter activity"/>
    <property type="evidence" value="ECO:0007669"/>
    <property type="project" value="InterPro"/>
</dbReference>
<dbReference type="PROSITE" id="PS00216">
    <property type="entry name" value="SUGAR_TRANSPORT_1"/>
    <property type="match status" value="1"/>
</dbReference>
<dbReference type="RefSeq" id="XP_046068120.1">
    <property type="nucleotide sequence ID" value="XM_046218612.1"/>
</dbReference>
<proteinExistence type="predicted"/>
<dbReference type="GO" id="GO:0016020">
    <property type="term" value="C:membrane"/>
    <property type="evidence" value="ECO:0007669"/>
    <property type="project" value="UniProtKB-SubCell"/>
</dbReference>
<evidence type="ECO:0000259" key="6">
    <source>
        <dbReference type="PROSITE" id="PS50850"/>
    </source>
</evidence>
<feature type="transmembrane region" description="Helical" evidence="5">
    <location>
        <begin position="142"/>
        <end position="163"/>
    </location>
</feature>
<accession>A0AAD4KK55</accession>
<protein>
    <submittedName>
        <fullName evidence="7">Bicyclomycin resistance protein</fullName>
    </submittedName>
</protein>
<keyword evidence="4 5" id="KW-0472">Membrane</keyword>
<dbReference type="Proteomes" id="UP001201262">
    <property type="component" value="Unassembled WGS sequence"/>
</dbReference>
<dbReference type="Gene3D" id="1.20.1250.20">
    <property type="entry name" value="MFS general substrate transporter like domains"/>
    <property type="match status" value="1"/>
</dbReference>
<dbReference type="PROSITE" id="PS50850">
    <property type="entry name" value="MFS"/>
    <property type="match status" value="1"/>
</dbReference>
<gene>
    <name evidence="7" type="ORF">BGW36DRAFT_400228</name>
</gene>
<feature type="transmembrane region" description="Helical" evidence="5">
    <location>
        <begin position="516"/>
        <end position="538"/>
    </location>
</feature>
<name>A0AAD4KK55_9EURO</name>
<dbReference type="InterPro" id="IPR011701">
    <property type="entry name" value="MFS"/>
</dbReference>
<feature type="transmembrane region" description="Helical" evidence="5">
    <location>
        <begin position="483"/>
        <end position="504"/>
    </location>
</feature>
<sequence length="550" mass="60976">MMDDTKRDLSQTIDSQDLKTLDREKSNTFISNPTADVEIQSAQRADGQAGNESKVSRFLKLLFHRTNREGLRHELLPITNLDENTVGWESQEDPDMPLNFSKREKWIWVGLLSTITLLTPFATSILSPAIDELNKEFGNSNAIVGSMTVSIYLLGYVIGPIFVAPLSEIYGRKPVLDVSNAFFCLWQIGCALAPNIETLIVCRFFSGVGGVACLTLGGSVIGDLFRPDQRAFAIGMWNVGPLIGPTIGPLLGGFITDSIGWRYDFWIVLAAATLVTALIAILNKETSHQVLIQRKTLRLQKELGRYELKSCYKSSESRSTTGTTRTLIIGLIRPLKMLVLSPIVFFLSLYIAFVFGTVYLLYTTIPTVFQDIYGFDPGQTGLVYLALGLGNVLGWLVITFFSDKMVIRLSQANDGVFEPEMRLTISIYFGIFLPITLFWYGWSSYYRVNLASTIISLIPYGFGIMGLFLPITTYLVDSYPIHAASAIAANVILRSVVGALLPLAGPPMYASLGLGWGNSLLGFICVIMIPLPFIFYKFGARLRKAQRSEF</sequence>
<evidence type="ECO:0000256" key="4">
    <source>
        <dbReference type="ARBA" id="ARBA00023136"/>
    </source>
</evidence>
<feature type="transmembrane region" description="Helical" evidence="5">
    <location>
        <begin position="454"/>
        <end position="476"/>
    </location>
</feature>
<evidence type="ECO:0000313" key="7">
    <source>
        <dbReference type="EMBL" id="KAH8692123.1"/>
    </source>
</evidence>
<feature type="transmembrane region" description="Helical" evidence="5">
    <location>
        <begin position="200"/>
        <end position="225"/>
    </location>
</feature>
<feature type="transmembrane region" description="Helical" evidence="5">
    <location>
        <begin position="423"/>
        <end position="442"/>
    </location>
</feature>
<dbReference type="GO" id="GO:0140115">
    <property type="term" value="P:export across plasma membrane"/>
    <property type="evidence" value="ECO:0007669"/>
    <property type="project" value="UniProtKB-ARBA"/>
</dbReference>
<comment type="caution">
    <text evidence="7">The sequence shown here is derived from an EMBL/GenBank/DDBJ whole genome shotgun (WGS) entry which is preliminary data.</text>
</comment>
<feature type="transmembrane region" description="Helical" evidence="5">
    <location>
        <begin position="106"/>
        <end position="130"/>
    </location>
</feature>
<evidence type="ECO:0000256" key="2">
    <source>
        <dbReference type="ARBA" id="ARBA00022692"/>
    </source>
</evidence>
<dbReference type="InterPro" id="IPR036259">
    <property type="entry name" value="MFS_trans_sf"/>
</dbReference>
<dbReference type="PRINTS" id="PR01036">
    <property type="entry name" value="TCRTETB"/>
</dbReference>
<reference evidence="7" key="1">
    <citation type="submission" date="2021-12" db="EMBL/GenBank/DDBJ databases">
        <title>Convergent genome expansion in fungi linked to evolution of root-endophyte symbiosis.</title>
        <authorList>
            <consortium name="DOE Joint Genome Institute"/>
            <person name="Ke Y.-H."/>
            <person name="Bonito G."/>
            <person name="Liao H.-L."/>
            <person name="Looney B."/>
            <person name="Rojas-Flechas A."/>
            <person name="Nash J."/>
            <person name="Hameed K."/>
            <person name="Schadt C."/>
            <person name="Martin F."/>
            <person name="Crous P.W."/>
            <person name="Miettinen O."/>
            <person name="Magnuson J.K."/>
            <person name="Labbe J."/>
            <person name="Jacobson D."/>
            <person name="Doktycz M.J."/>
            <person name="Veneault-Fourrey C."/>
            <person name="Kuo A."/>
            <person name="Mondo S."/>
            <person name="Calhoun S."/>
            <person name="Riley R."/>
            <person name="Ohm R."/>
            <person name="LaButti K."/>
            <person name="Andreopoulos B."/>
            <person name="Pangilinan J."/>
            <person name="Nolan M."/>
            <person name="Tritt A."/>
            <person name="Clum A."/>
            <person name="Lipzen A."/>
            <person name="Daum C."/>
            <person name="Barry K."/>
            <person name="Grigoriev I.V."/>
            <person name="Vilgalys R."/>
        </authorList>
    </citation>
    <scope>NUCLEOTIDE SEQUENCE</scope>
    <source>
        <strain evidence="7">PMI_201</strain>
    </source>
</reference>
<dbReference type="EMBL" id="JAJTJA010000011">
    <property type="protein sequence ID" value="KAH8692123.1"/>
    <property type="molecule type" value="Genomic_DNA"/>
</dbReference>
<feature type="transmembrane region" description="Helical" evidence="5">
    <location>
        <begin position="382"/>
        <end position="402"/>
    </location>
</feature>
<dbReference type="PANTHER" id="PTHR23502:SF33">
    <property type="entry name" value="MAJOR FACILITATOR SUPERFAMILY (MFS) PROFILE DOMAIN-CONTAINING PROTEIN-RELATED"/>
    <property type="match status" value="1"/>
</dbReference>
<dbReference type="Pfam" id="PF07690">
    <property type="entry name" value="MFS_1"/>
    <property type="match status" value="1"/>
</dbReference>
<dbReference type="AlphaFoldDB" id="A0AAD4KK55"/>
<keyword evidence="8" id="KW-1185">Reference proteome</keyword>
<dbReference type="FunFam" id="1.20.1250.20:FF:000011">
    <property type="entry name" value="MFS multidrug transporter, putative"/>
    <property type="match status" value="1"/>
</dbReference>
<feature type="transmembrane region" description="Helical" evidence="5">
    <location>
        <begin position="175"/>
        <end position="194"/>
    </location>
</feature>
<dbReference type="InterPro" id="IPR005829">
    <property type="entry name" value="Sugar_transporter_CS"/>
</dbReference>
<evidence type="ECO:0000313" key="8">
    <source>
        <dbReference type="Proteomes" id="UP001201262"/>
    </source>
</evidence>
<feature type="domain" description="Major facilitator superfamily (MFS) profile" evidence="6">
    <location>
        <begin position="108"/>
        <end position="544"/>
    </location>
</feature>
<organism evidence="7 8">
    <name type="scientific">Talaromyces proteolyticus</name>
    <dbReference type="NCBI Taxonomy" id="1131652"/>
    <lineage>
        <taxon>Eukaryota</taxon>
        <taxon>Fungi</taxon>
        <taxon>Dikarya</taxon>
        <taxon>Ascomycota</taxon>
        <taxon>Pezizomycotina</taxon>
        <taxon>Eurotiomycetes</taxon>
        <taxon>Eurotiomycetidae</taxon>
        <taxon>Eurotiales</taxon>
        <taxon>Trichocomaceae</taxon>
        <taxon>Talaromyces</taxon>
        <taxon>Talaromyces sect. Bacilispori</taxon>
    </lineage>
</organism>
<dbReference type="GeneID" id="70248899"/>
<dbReference type="PANTHER" id="PTHR23502">
    <property type="entry name" value="MAJOR FACILITATOR SUPERFAMILY"/>
    <property type="match status" value="1"/>
</dbReference>
<feature type="transmembrane region" description="Helical" evidence="5">
    <location>
        <begin position="338"/>
        <end position="362"/>
    </location>
</feature>
<feature type="transmembrane region" description="Helical" evidence="5">
    <location>
        <begin position="232"/>
        <end position="251"/>
    </location>
</feature>
<keyword evidence="3 5" id="KW-1133">Transmembrane helix</keyword>
<dbReference type="InterPro" id="IPR020846">
    <property type="entry name" value="MFS_dom"/>
</dbReference>
<feature type="transmembrane region" description="Helical" evidence="5">
    <location>
        <begin position="263"/>
        <end position="282"/>
    </location>
</feature>
<evidence type="ECO:0000256" key="3">
    <source>
        <dbReference type="ARBA" id="ARBA00022989"/>
    </source>
</evidence>
<keyword evidence="2 5" id="KW-0812">Transmembrane</keyword>